<comment type="caution">
    <text evidence="3">The sequence shown here is derived from an EMBL/GenBank/DDBJ whole genome shotgun (WGS) entry which is preliminary data.</text>
</comment>
<gene>
    <name evidence="3" type="ORF">Fcan01_19518</name>
</gene>
<dbReference type="EMBL" id="LNIX01000017">
    <property type="protein sequence ID" value="OXA45511.1"/>
    <property type="molecule type" value="Genomic_DNA"/>
</dbReference>
<protein>
    <submittedName>
        <fullName evidence="3">Uncharacterized protein</fullName>
    </submittedName>
</protein>
<proteinExistence type="predicted"/>
<feature type="compositionally biased region" description="Basic residues" evidence="1">
    <location>
        <begin position="90"/>
        <end position="102"/>
    </location>
</feature>
<evidence type="ECO:0000313" key="4">
    <source>
        <dbReference type="Proteomes" id="UP000198287"/>
    </source>
</evidence>
<organism evidence="3 4">
    <name type="scientific">Folsomia candida</name>
    <name type="common">Springtail</name>
    <dbReference type="NCBI Taxonomy" id="158441"/>
    <lineage>
        <taxon>Eukaryota</taxon>
        <taxon>Metazoa</taxon>
        <taxon>Ecdysozoa</taxon>
        <taxon>Arthropoda</taxon>
        <taxon>Hexapoda</taxon>
        <taxon>Collembola</taxon>
        <taxon>Entomobryomorpha</taxon>
        <taxon>Isotomoidea</taxon>
        <taxon>Isotomidae</taxon>
        <taxon>Proisotominae</taxon>
        <taxon>Folsomia</taxon>
    </lineage>
</organism>
<evidence type="ECO:0000256" key="1">
    <source>
        <dbReference type="SAM" id="MobiDB-lite"/>
    </source>
</evidence>
<dbReference type="Proteomes" id="UP000198287">
    <property type="component" value="Unassembled WGS sequence"/>
</dbReference>
<keyword evidence="2" id="KW-0812">Transmembrane</keyword>
<evidence type="ECO:0000256" key="2">
    <source>
        <dbReference type="SAM" id="Phobius"/>
    </source>
</evidence>
<feature type="region of interest" description="Disordered" evidence="1">
    <location>
        <begin position="83"/>
        <end position="110"/>
    </location>
</feature>
<feature type="transmembrane region" description="Helical" evidence="2">
    <location>
        <begin position="50"/>
        <end position="70"/>
    </location>
</feature>
<keyword evidence="2" id="KW-1133">Transmembrane helix</keyword>
<evidence type="ECO:0000313" key="3">
    <source>
        <dbReference type="EMBL" id="OXA45511.1"/>
    </source>
</evidence>
<accession>A0A226DLN5</accession>
<keyword evidence="2" id="KW-0472">Membrane</keyword>
<reference evidence="3 4" key="1">
    <citation type="submission" date="2015-12" db="EMBL/GenBank/DDBJ databases">
        <title>The genome of Folsomia candida.</title>
        <authorList>
            <person name="Faddeeva A."/>
            <person name="Derks M.F."/>
            <person name="Anvar Y."/>
            <person name="Smit S."/>
            <person name="Van Straalen N."/>
            <person name="Roelofs D."/>
        </authorList>
    </citation>
    <scope>NUCLEOTIDE SEQUENCE [LARGE SCALE GENOMIC DNA]</scope>
    <source>
        <strain evidence="3 4">VU population</strain>
        <tissue evidence="3">Whole body</tissue>
    </source>
</reference>
<dbReference type="AlphaFoldDB" id="A0A226DLN5"/>
<sequence>MIAGTNTTTTTTTSAPYSLAGSFPHYKQIVMPADQREKILAMHEASRANAGIYVAVVLAMYVILLTMLLCRYRRRFPLPSSSGEAYSASGRHHHHHHHHHHNSSGAPALSSSSTTLSPLWKLRFLCDCSSTGDDGNVDDSPEEVGDVRMTTMAMTLIPRAPTATTVVVARPVPPTVCITLATSEGAGSEVGVAV</sequence>
<name>A0A226DLN5_FOLCA</name>
<keyword evidence="4" id="KW-1185">Reference proteome</keyword>